<sequence>MNDKLKPLVVWHGGQVSREDRQALLGHQPLTIWFTGLSAAGKSTLAYALESELIAAGRACCVLDGDNVRHGLNRNLGFSAEDRAENIRRVAEVAHLMNDAGLIVLAAFISPFRADRELAREIIGPEQFREVFVSTSLAVCEARDPKGLYCKARSGAVPEFTGISSPYEAPENPHLALDTGLLSSAEAIAQLKGLLGLAA</sequence>
<evidence type="ECO:0000313" key="17">
    <source>
        <dbReference type="Proteomes" id="UP001549691"/>
    </source>
</evidence>
<dbReference type="InterPro" id="IPR059117">
    <property type="entry name" value="APS_kinase_dom"/>
</dbReference>
<comment type="pathway">
    <text evidence="3 13 14">Sulfur metabolism; hydrogen sulfide biosynthesis; sulfite from sulfate: step 2/3.</text>
</comment>
<name>A0ABV2TH16_9RHOO</name>
<keyword evidence="17" id="KW-1185">Reference proteome</keyword>
<evidence type="ECO:0000256" key="1">
    <source>
        <dbReference type="ARBA" id="ARBA00001823"/>
    </source>
</evidence>
<evidence type="ECO:0000256" key="5">
    <source>
        <dbReference type="ARBA" id="ARBA00012121"/>
    </source>
</evidence>
<reference evidence="16 17" key="1">
    <citation type="submission" date="2024-07" db="EMBL/GenBank/DDBJ databases">
        <title>Uliginosibacterium flavum JJ3220;KACC:17644.</title>
        <authorList>
            <person name="Kim M.K."/>
        </authorList>
    </citation>
    <scope>NUCLEOTIDE SEQUENCE [LARGE SCALE GENOMIC DNA]</scope>
    <source>
        <strain evidence="16 17">KACC:17644</strain>
    </source>
</reference>
<evidence type="ECO:0000256" key="7">
    <source>
        <dbReference type="ARBA" id="ARBA00022741"/>
    </source>
</evidence>
<keyword evidence="6 13" id="KW-0808">Transferase</keyword>
<comment type="similarity">
    <text evidence="4 13 14">Belongs to the APS kinase family.</text>
</comment>
<dbReference type="Proteomes" id="UP001549691">
    <property type="component" value="Unassembled WGS sequence"/>
</dbReference>
<dbReference type="InterPro" id="IPR027417">
    <property type="entry name" value="P-loop_NTPase"/>
</dbReference>
<dbReference type="GO" id="GO:0004020">
    <property type="term" value="F:adenylylsulfate kinase activity"/>
    <property type="evidence" value="ECO:0007669"/>
    <property type="project" value="UniProtKB-EC"/>
</dbReference>
<evidence type="ECO:0000256" key="3">
    <source>
        <dbReference type="ARBA" id="ARBA00004806"/>
    </source>
</evidence>
<dbReference type="NCBIfam" id="NF003013">
    <property type="entry name" value="PRK03846.1"/>
    <property type="match status" value="1"/>
</dbReference>
<dbReference type="InterPro" id="IPR002891">
    <property type="entry name" value="APS"/>
</dbReference>
<evidence type="ECO:0000256" key="6">
    <source>
        <dbReference type="ARBA" id="ARBA00022679"/>
    </source>
</evidence>
<evidence type="ECO:0000256" key="13">
    <source>
        <dbReference type="HAMAP-Rule" id="MF_00065"/>
    </source>
</evidence>
<comment type="function">
    <text evidence="2 13 14">Catalyzes the synthesis of activated sulfate.</text>
</comment>
<dbReference type="HAMAP" id="MF_00065">
    <property type="entry name" value="Adenylyl_sulf_kinase"/>
    <property type="match status" value="1"/>
</dbReference>
<keyword evidence="9 13" id="KW-0067">ATP-binding</keyword>
<protein>
    <recommendedName>
        <fullName evidence="5 13">Adenylyl-sulfate kinase</fullName>
        <ecNumber evidence="5 13">2.7.1.25</ecNumber>
    </recommendedName>
    <alternativeName>
        <fullName evidence="11 13">APS kinase</fullName>
    </alternativeName>
    <alternativeName>
        <fullName evidence="12 13">ATP adenosine-5'-phosphosulfate 3'-phosphotransferase</fullName>
    </alternativeName>
    <alternativeName>
        <fullName evidence="10 13">Adenosine-5'-phosphosulfate kinase</fullName>
    </alternativeName>
</protein>
<evidence type="ECO:0000256" key="14">
    <source>
        <dbReference type="RuleBase" id="RU004347"/>
    </source>
</evidence>
<evidence type="ECO:0000256" key="11">
    <source>
        <dbReference type="ARBA" id="ARBA00031393"/>
    </source>
</evidence>
<evidence type="ECO:0000256" key="10">
    <source>
        <dbReference type="ARBA" id="ARBA00029724"/>
    </source>
</evidence>
<evidence type="ECO:0000256" key="12">
    <source>
        <dbReference type="ARBA" id="ARBA00031464"/>
    </source>
</evidence>
<evidence type="ECO:0000313" key="16">
    <source>
        <dbReference type="EMBL" id="MET7013199.1"/>
    </source>
</evidence>
<dbReference type="SUPFAM" id="SSF52540">
    <property type="entry name" value="P-loop containing nucleoside triphosphate hydrolases"/>
    <property type="match status" value="1"/>
</dbReference>
<comment type="caution">
    <text evidence="16">The sequence shown here is derived from an EMBL/GenBank/DDBJ whole genome shotgun (WGS) entry which is preliminary data.</text>
</comment>
<dbReference type="CDD" id="cd02027">
    <property type="entry name" value="APSK"/>
    <property type="match status" value="1"/>
</dbReference>
<feature type="domain" description="APS kinase" evidence="15">
    <location>
        <begin position="28"/>
        <end position="178"/>
    </location>
</feature>
<dbReference type="Pfam" id="PF01583">
    <property type="entry name" value="APS_kinase"/>
    <property type="match status" value="1"/>
</dbReference>
<evidence type="ECO:0000256" key="2">
    <source>
        <dbReference type="ARBA" id="ARBA00002632"/>
    </source>
</evidence>
<accession>A0ABV2TH16</accession>
<keyword evidence="13" id="KW-0597">Phosphoprotein</keyword>
<dbReference type="PANTHER" id="PTHR11055:SF1">
    <property type="entry name" value="PAPS SYNTHETASE, ISOFORM D"/>
    <property type="match status" value="1"/>
</dbReference>
<evidence type="ECO:0000259" key="15">
    <source>
        <dbReference type="Pfam" id="PF01583"/>
    </source>
</evidence>
<dbReference type="RefSeq" id="WP_354599652.1">
    <property type="nucleotide sequence ID" value="NZ_JBEWZI010000002.1"/>
</dbReference>
<feature type="binding site" evidence="13">
    <location>
        <begin position="36"/>
        <end position="43"/>
    </location>
    <ligand>
        <name>ATP</name>
        <dbReference type="ChEBI" id="CHEBI:30616"/>
    </ligand>
</feature>
<gene>
    <name evidence="13 16" type="primary">cysC</name>
    <name evidence="16" type="ORF">ABXR19_03290</name>
</gene>
<evidence type="ECO:0000256" key="8">
    <source>
        <dbReference type="ARBA" id="ARBA00022777"/>
    </source>
</evidence>
<dbReference type="PANTHER" id="PTHR11055">
    <property type="entry name" value="BIFUNCTIONAL 3'-PHOSPHOADENOSINE 5'-PHOSPHOSULFATE SYNTHASE"/>
    <property type="match status" value="1"/>
</dbReference>
<dbReference type="NCBIfam" id="TIGR00455">
    <property type="entry name" value="apsK"/>
    <property type="match status" value="1"/>
</dbReference>
<keyword evidence="8 13" id="KW-0418">Kinase</keyword>
<evidence type="ECO:0000256" key="9">
    <source>
        <dbReference type="ARBA" id="ARBA00022840"/>
    </source>
</evidence>
<dbReference type="EC" id="2.7.1.25" evidence="5 13"/>
<dbReference type="EMBL" id="JBEWZI010000002">
    <property type="protein sequence ID" value="MET7013199.1"/>
    <property type="molecule type" value="Genomic_DNA"/>
</dbReference>
<proteinExistence type="inferred from homology"/>
<evidence type="ECO:0000256" key="4">
    <source>
        <dbReference type="ARBA" id="ARBA00007008"/>
    </source>
</evidence>
<organism evidence="16 17">
    <name type="scientific">Uliginosibacterium flavum</name>
    <dbReference type="NCBI Taxonomy" id="1396831"/>
    <lineage>
        <taxon>Bacteria</taxon>
        <taxon>Pseudomonadati</taxon>
        <taxon>Pseudomonadota</taxon>
        <taxon>Betaproteobacteria</taxon>
        <taxon>Rhodocyclales</taxon>
        <taxon>Zoogloeaceae</taxon>
        <taxon>Uliginosibacterium</taxon>
    </lineage>
</organism>
<dbReference type="Gene3D" id="3.40.50.300">
    <property type="entry name" value="P-loop containing nucleotide triphosphate hydrolases"/>
    <property type="match status" value="1"/>
</dbReference>
<comment type="catalytic activity">
    <reaction evidence="1 13 14">
        <text>adenosine 5'-phosphosulfate + ATP = 3'-phosphoadenylyl sulfate + ADP + H(+)</text>
        <dbReference type="Rhea" id="RHEA:24152"/>
        <dbReference type="ChEBI" id="CHEBI:15378"/>
        <dbReference type="ChEBI" id="CHEBI:30616"/>
        <dbReference type="ChEBI" id="CHEBI:58243"/>
        <dbReference type="ChEBI" id="CHEBI:58339"/>
        <dbReference type="ChEBI" id="CHEBI:456216"/>
        <dbReference type="EC" id="2.7.1.25"/>
    </reaction>
</comment>
<feature type="active site" description="Phosphoserine intermediate" evidence="13">
    <location>
        <position position="110"/>
    </location>
</feature>
<keyword evidence="7 13" id="KW-0547">Nucleotide-binding</keyword>